<sequence length="271" mass="30730">MLFKFSLFVALAVICASVPVNILSSEKPNDESVLDTVSDFSLALVQALTKAFKIPVNIPSSEEPNDESVLDTVSDFNLALVQALTKAFKRYLPQDLVRFVHTLTNKDVKTMQAIWEEYANDKSASYGDILAKLTNKDVKTMQAIWEEYANDKSASYGDILAKIDELNPSLMARIRKFYNRIAKKIVKLPKEAKAFAIMSILKFDPLLVENANENYIINAMVEVYNEYQKLPQDAKDAIIKQFPFVGEIIRARLFEEYVLKETSTSIENDQH</sequence>
<keyword evidence="3" id="KW-0964">Secreted</keyword>
<evidence type="ECO:0000256" key="8">
    <source>
        <dbReference type="ARBA" id="ARBA00023121"/>
    </source>
</evidence>
<evidence type="ECO:0000256" key="4">
    <source>
        <dbReference type="ARBA" id="ARBA00022729"/>
    </source>
</evidence>
<accession>A0A0M3HTW6</accession>
<dbReference type="GO" id="GO:0019841">
    <property type="term" value="F:retinol binding"/>
    <property type="evidence" value="ECO:0007669"/>
    <property type="project" value="UniProtKB-KW"/>
</dbReference>
<dbReference type="GO" id="GO:0016918">
    <property type="term" value="F:retinal binding"/>
    <property type="evidence" value="ECO:0007669"/>
    <property type="project" value="UniProtKB-KW"/>
</dbReference>
<feature type="chain" id="PRO_5005656671" evidence="9">
    <location>
        <begin position="18"/>
        <end position="271"/>
    </location>
</feature>
<evidence type="ECO:0000256" key="5">
    <source>
        <dbReference type="ARBA" id="ARBA00022893"/>
    </source>
</evidence>
<dbReference type="GO" id="GO:0005576">
    <property type="term" value="C:extracellular region"/>
    <property type="evidence" value="ECO:0007669"/>
    <property type="project" value="UniProtKB-SubCell"/>
</dbReference>
<keyword evidence="4 9" id="KW-0732">Signal</keyword>
<evidence type="ECO:0000313" key="11">
    <source>
        <dbReference type="WBParaSite" id="ALUE_0000615501-mRNA-1"/>
    </source>
</evidence>
<keyword evidence="6" id="KW-0175">Coiled coil</keyword>
<keyword evidence="10" id="KW-1185">Reference proteome</keyword>
<keyword evidence="7" id="KW-0683">Retinol-binding</keyword>
<reference evidence="11" key="1">
    <citation type="submission" date="2017-02" db="UniProtKB">
        <authorList>
            <consortium name="WormBaseParasite"/>
        </authorList>
    </citation>
    <scope>IDENTIFICATION</scope>
</reference>
<dbReference type="AlphaFoldDB" id="A0A0M3HTW6"/>
<evidence type="ECO:0000256" key="9">
    <source>
        <dbReference type="SAM" id="SignalP"/>
    </source>
</evidence>
<comment type="subcellular location">
    <subcellularLocation>
        <location evidence="1">Secreted</location>
    </subcellularLocation>
</comment>
<dbReference type="Gene3D" id="1.20.120.1100">
    <property type="match status" value="1"/>
</dbReference>
<dbReference type="InterPro" id="IPR008632">
    <property type="entry name" value="Gp-FAR-1"/>
</dbReference>
<name>A0A0M3HTW6_ASCLU</name>
<dbReference type="Proteomes" id="UP000036681">
    <property type="component" value="Unplaced"/>
</dbReference>
<evidence type="ECO:0000313" key="10">
    <source>
        <dbReference type="Proteomes" id="UP000036681"/>
    </source>
</evidence>
<dbReference type="Pfam" id="PF05823">
    <property type="entry name" value="Gp-FAR-1"/>
    <property type="match status" value="1"/>
</dbReference>
<evidence type="ECO:0000256" key="1">
    <source>
        <dbReference type="ARBA" id="ARBA00004613"/>
    </source>
</evidence>
<comment type="similarity">
    <text evidence="2">Belongs to the fatty-acid and retinol-binding protein (FARBP) family.</text>
</comment>
<keyword evidence="8" id="KW-0446">Lipid-binding</keyword>
<evidence type="ECO:0000256" key="2">
    <source>
        <dbReference type="ARBA" id="ARBA00006648"/>
    </source>
</evidence>
<evidence type="ECO:0000256" key="3">
    <source>
        <dbReference type="ARBA" id="ARBA00022525"/>
    </source>
</evidence>
<feature type="signal peptide" evidence="9">
    <location>
        <begin position="1"/>
        <end position="17"/>
    </location>
</feature>
<protein>
    <submittedName>
        <fullName evidence="11">Fatty-acid and retinol-binding protein 1</fullName>
    </submittedName>
</protein>
<evidence type="ECO:0000256" key="6">
    <source>
        <dbReference type="ARBA" id="ARBA00023054"/>
    </source>
</evidence>
<evidence type="ECO:0000256" key="7">
    <source>
        <dbReference type="ARBA" id="ARBA00023072"/>
    </source>
</evidence>
<organism evidence="10 11">
    <name type="scientific">Ascaris lumbricoides</name>
    <name type="common">Giant roundworm</name>
    <dbReference type="NCBI Taxonomy" id="6252"/>
    <lineage>
        <taxon>Eukaryota</taxon>
        <taxon>Metazoa</taxon>
        <taxon>Ecdysozoa</taxon>
        <taxon>Nematoda</taxon>
        <taxon>Chromadorea</taxon>
        <taxon>Rhabditida</taxon>
        <taxon>Spirurina</taxon>
        <taxon>Ascaridomorpha</taxon>
        <taxon>Ascaridoidea</taxon>
        <taxon>Ascarididae</taxon>
        <taxon>Ascaris</taxon>
    </lineage>
</organism>
<proteinExistence type="inferred from homology"/>
<dbReference type="WBParaSite" id="ALUE_0000615501-mRNA-1">
    <property type="protein sequence ID" value="ALUE_0000615501-mRNA-1"/>
    <property type="gene ID" value="ALUE_0000615501"/>
</dbReference>
<keyword evidence="5" id="KW-0845">Vitamin A</keyword>